<dbReference type="AlphaFoldDB" id="A0A4C1X305"/>
<comment type="caution">
    <text evidence="2">The sequence shown here is derived from an EMBL/GenBank/DDBJ whole genome shotgun (WGS) entry which is preliminary data.</text>
</comment>
<dbReference type="Pfam" id="PF25273">
    <property type="entry name" value="DUF7869"/>
    <property type="match status" value="1"/>
</dbReference>
<protein>
    <recommendedName>
        <fullName evidence="1">DUF7869 domain-containing protein</fullName>
    </recommendedName>
</protein>
<dbReference type="PANTHER" id="PTHR34415:SF1">
    <property type="entry name" value="INTEGRASE CATALYTIC DOMAIN-CONTAINING PROTEIN"/>
    <property type="match status" value="1"/>
</dbReference>
<keyword evidence="3" id="KW-1185">Reference proteome</keyword>
<dbReference type="InterPro" id="IPR057191">
    <property type="entry name" value="DUF7869"/>
</dbReference>
<organism evidence="2 3">
    <name type="scientific">Eumeta variegata</name>
    <name type="common">Bagworm moth</name>
    <name type="synonym">Eumeta japonica</name>
    <dbReference type="NCBI Taxonomy" id="151549"/>
    <lineage>
        <taxon>Eukaryota</taxon>
        <taxon>Metazoa</taxon>
        <taxon>Ecdysozoa</taxon>
        <taxon>Arthropoda</taxon>
        <taxon>Hexapoda</taxon>
        <taxon>Insecta</taxon>
        <taxon>Pterygota</taxon>
        <taxon>Neoptera</taxon>
        <taxon>Endopterygota</taxon>
        <taxon>Lepidoptera</taxon>
        <taxon>Glossata</taxon>
        <taxon>Ditrysia</taxon>
        <taxon>Tineoidea</taxon>
        <taxon>Psychidae</taxon>
        <taxon>Oiketicinae</taxon>
        <taxon>Eumeta</taxon>
    </lineage>
</organism>
<evidence type="ECO:0000259" key="1">
    <source>
        <dbReference type="Pfam" id="PF25273"/>
    </source>
</evidence>
<dbReference type="OrthoDB" id="6779410at2759"/>
<dbReference type="PANTHER" id="PTHR34415">
    <property type="entry name" value="INTEGRASE CATALYTIC DOMAIN-CONTAINING PROTEIN"/>
    <property type="match status" value="1"/>
</dbReference>
<accession>A0A4C1X305</accession>
<feature type="domain" description="DUF7869" evidence="1">
    <location>
        <begin position="81"/>
        <end position="228"/>
    </location>
</feature>
<reference evidence="2 3" key="1">
    <citation type="journal article" date="2019" name="Commun. Biol.">
        <title>The bagworm genome reveals a unique fibroin gene that provides high tensile strength.</title>
        <authorList>
            <person name="Kono N."/>
            <person name="Nakamura H."/>
            <person name="Ohtoshi R."/>
            <person name="Tomita M."/>
            <person name="Numata K."/>
            <person name="Arakawa K."/>
        </authorList>
    </citation>
    <scope>NUCLEOTIDE SEQUENCE [LARGE SCALE GENOMIC DNA]</scope>
</reference>
<evidence type="ECO:0000313" key="3">
    <source>
        <dbReference type="Proteomes" id="UP000299102"/>
    </source>
</evidence>
<gene>
    <name evidence="2" type="ORF">EVAR_12346_1</name>
</gene>
<sequence>MASANHSAAFVSPDDKTVWRFLARHILQDEDETLKTITFDCQKNQPLPKLPDQSAYFSRQFNFYHFAIVEGNSKAQLNKENVYSYYWTEINQKKGGNEIISAVYHYLQQTIFQEQIKILRVVCDGCSAQNKNTGMVAMLGKWLCCEAPRHIKKVEIIYPVVGHSFIPPDRVFAKIEKTIRKKEVVTSPTEYVSVLEENATVTDLSKIALYDWKKGYENIIKPTTSWNFPFMKTKRFFLTRTKTENILVQGEIHYKSEINTKGLITKNKK</sequence>
<proteinExistence type="predicted"/>
<evidence type="ECO:0000313" key="2">
    <source>
        <dbReference type="EMBL" id="GBP56667.1"/>
    </source>
</evidence>
<dbReference type="Proteomes" id="UP000299102">
    <property type="component" value="Unassembled WGS sequence"/>
</dbReference>
<name>A0A4C1X305_EUMVA</name>
<dbReference type="EMBL" id="BGZK01000698">
    <property type="protein sequence ID" value="GBP56667.1"/>
    <property type="molecule type" value="Genomic_DNA"/>
</dbReference>